<dbReference type="PANTHER" id="PTHR45749">
    <property type="match status" value="1"/>
</dbReference>
<feature type="region of interest" description="Disordered" evidence="1">
    <location>
        <begin position="276"/>
        <end position="297"/>
    </location>
</feature>
<dbReference type="Proteomes" id="UP001460270">
    <property type="component" value="Unassembled WGS sequence"/>
</dbReference>
<dbReference type="PANTHER" id="PTHR45749:SF35">
    <property type="entry name" value="AC-LIKE TRANSPOSASE-RELATED"/>
    <property type="match status" value="1"/>
</dbReference>
<keyword evidence="4" id="KW-1185">Reference proteome</keyword>
<evidence type="ECO:0000313" key="3">
    <source>
        <dbReference type="EMBL" id="KAK7922330.1"/>
    </source>
</evidence>
<feature type="compositionally biased region" description="Polar residues" evidence="1">
    <location>
        <begin position="321"/>
        <end position="330"/>
    </location>
</feature>
<dbReference type="Pfam" id="PF05699">
    <property type="entry name" value="Dimer_Tnp_hAT"/>
    <property type="match status" value="1"/>
</dbReference>
<feature type="domain" description="HAT C-terminal dimerisation" evidence="2">
    <location>
        <begin position="741"/>
        <end position="823"/>
    </location>
</feature>
<organism evidence="3 4">
    <name type="scientific">Mugilogobius chulae</name>
    <name type="common">yellowstripe goby</name>
    <dbReference type="NCBI Taxonomy" id="88201"/>
    <lineage>
        <taxon>Eukaryota</taxon>
        <taxon>Metazoa</taxon>
        <taxon>Chordata</taxon>
        <taxon>Craniata</taxon>
        <taxon>Vertebrata</taxon>
        <taxon>Euteleostomi</taxon>
        <taxon>Actinopterygii</taxon>
        <taxon>Neopterygii</taxon>
        <taxon>Teleostei</taxon>
        <taxon>Neoteleostei</taxon>
        <taxon>Acanthomorphata</taxon>
        <taxon>Gobiaria</taxon>
        <taxon>Gobiiformes</taxon>
        <taxon>Gobioidei</taxon>
        <taxon>Gobiidae</taxon>
        <taxon>Gobionellinae</taxon>
        <taxon>Mugilogobius</taxon>
    </lineage>
</organism>
<dbReference type="AlphaFoldDB" id="A0AAW0PEU3"/>
<gene>
    <name evidence="3" type="ORF">WMY93_009232</name>
</gene>
<evidence type="ECO:0000256" key="1">
    <source>
        <dbReference type="SAM" id="MobiDB-lite"/>
    </source>
</evidence>
<dbReference type="EMBL" id="JBBPFD010000006">
    <property type="protein sequence ID" value="KAK7922330.1"/>
    <property type="molecule type" value="Genomic_DNA"/>
</dbReference>
<dbReference type="InterPro" id="IPR008906">
    <property type="entry name" value="HATC_C_dom"/>
</dbReference>
<protein>
    <recommendedName>
        <fullName evidence="2">HAT C-terminal dimerisation domain-containing protein</fullName>
    </recommendedName>
</protein>
<dbReference type="GO" id="GO:0046983">
    <property type="term" value="F:protein dimerization activity"/>
    <property type="evidence" value="ECO:0007669"/>
    <property type="project" value="InterPro"/>
</dbReference>
<name>A0AAW0PEU3_9GOBI</name>
<feature type="compositionally biased region" description="Polar residues" evidence="1">
    <location>
        <begin position="347"/>
        <end position="360"/>
    </location>
</feature>
<dbReference type="SUPFAM" id="SSF53098">
    <property type="entry name" value="Ribonuclease H-like"/>
    <property type="match status" value="1"/>
</dbReference>
<feature type="compositionally biased region" description="Basic and acidic residues" evidence="1">
    <location>
        <begin position="276"/>
        <end position="293"/>
    </location>
</feature>
<accession>A0AAW0PEU3</accession>
<comment type="caution">
    <text evidence="3">The sequence shown here is derived from an EMBL/GenBank/DDBJ whole genome shotgun (WGS) entry which is preliminary data.</text>
</comment>
<dbReference type="InterPro" id="IPR012337">
    <property type="entry name" value="RNaseH-like_sf"/>
</dbReference>
<proteinExistence type="predicted"/>
<feature type="region of interest" description="Disordered" evidence="1">
    <location>
        <begin position="310"/>
        <end position="370"/>
    </location>
</feature>
<evidence type="ECO:0000313" key="4">
    <source>
        <dbReference type="Proteomes" id="UP001460270"/>
    </source>
</evidence>
<evidence type="ECO:0000259" key="2">
    <source>
        <dbReference type="Pfam" id="PF05699"/>
    </source>
</evidence>
<sequence>MSTRMNPRAQTDVPPVSSHSLANLIENKVIPLNNNAFDCNSLECRPIIIEVSVLTTLMCRNLSEKENNDNLKAAWQCSLHSCQSCVRHCSSCVFDFGNGKNTTPVEVAPHPPDVQPAFWLVFFPLLSSRVHNASITAASKDLSGPALVEWNINVGLPEHTLILDVRTRWNSLYLMIERFMEQYLQFKLQYENPQLRKTKKQIIRLRNEDFHKAEEFIQVMKVLYTLCVSGENFATLPTLQKLEKHIIITEEDTGAVDTVGVGGFTLLCLFAAGQRSSDKHTSGGIEKKEREKNPPASECQCGALLKYFTSHDDDDDDDESQPSTSSSATHEVTIPQVILQPSDAEPSISSHDVETSNTSPAAAAAAASSRIQQDKEVFTLDVLVDAEATVEDPSSHQEQDTTLDESTGEHLASMILKKLQEFGIAFENCRGQAYDNGANMRGKNKGVQARLLQLNPRALFVPCGAHTLNLVVADAAKKSRDAINYFGILQKLYTLFSASTNRWTILKKHVDITLKMWTDTRWESKIKSVEPMRFKAADVRNALIEIRDGTKDPVIKTEAQSLSEEVGSYRVSICTVVWFDILSKIHHVSKLMQSPSMQVDIAVGLLRKTESALQSYRATGFVSAQTSVKTICEEMNVEAVLQMKRLRSTKRHFTYESFDEPISDALKKLEVEFFNAVVDCAVSSIQERFTTLQAVGDKFGVLSNFQNLTEEALTEQCKALDAALQHNGQSDVDGGELKMEMKNLPELPKKTMSQLELLSFIHDTDLTEIYPNLWTAQRVAVTLPVTVAEAERSFSKLKLIKTYLRSTMSQERLSCLAIISINHTIAAEVSYDDVIDDFALKKARREDLIERDKEGER</sequence>
<reference evidence="4" key="1">
    <citation type="submission" date="2024-04" db="EMBL/GenBank/DDBJ databases">
        <title>Salinicola lusitanus LLJ914,a marine bacterium isolated from the Okinawa Trough.</title>
        <authorList>
            <person name="Li J."/>
        </authorList>
    </citation>
    <scope>NUCLEOTIDE SEQUENCE [LARGE SCALE GENOMIC DNA]</scope>
</reference>